<evidence type="ECO:0000256" key="1">
    <source>
        <dbReference type="SAM" id="Coils"/>
    </source>
</evidence>
<reference evidence="2 3" key="1">
    <citation type="submission" date="2017-11" db="EMBL/GenBank/DDBJ databases">
        <title>Draft genome sequence of Mitsuaria sp. HWN-4.</title>
        <authorList>
            <person name="Gundlapally S.R."/>
        </authorList>
    </citation>
    <scope>NUCLEOTIDE SEQUENCE [LARGE SCALE GENOMIC DNA]</scope>
    <source>
        <strain evidence="2 3">HWN-4</strain>
    </source>
</reference>
<keyword evidence="3" id="KW-1185">Reference proteome</keyword>
<dbReference type="OrthoDB" id="9959401at2"/>
<organism evidence="2 3">
    <name type="scientific">Roseateles chitinivorans</name>
    <dbReference type="NCBI Taxonomy" id="2917965"/>
    <lineage>
        <taxon>Bacteria</taxon>
        <taxon>Pseudomonadati</taxon>
        <taxon>Pseudomonadota</taxon>
        <taxon>Betaproteobacteria</taxon>
        <taxon>Burkholderiales</taxon>
        <taxon>Sphaerotilaceae</taxon>
        <taxon>Roseateles</taxon>
    </lineage>
</organism>
<comment type="caution">
    <text evidence="2">The sequence shown here is derived from an EMBL/GenBank/DDBJ whole genome shotgun (WGS) entry which is preliminary data.</text>
</comment>
<name>A0A2G9C4S2_9BURK</name>
<proteinExistence type="predicted"/>
<gene>
    <name evidence="2" type="ORF">CS062_19965</name>
</gene>
<dbReference type="RefSeq" id="WP_099863328.1">
    <property type="nucleotide sequence ID" value="NZ_PEOG01000065.1"/>
</dbReference>
<sequence length="170" mass="19184">MRHRSPHPTVTPLPPPHSDFRLLMHRLDEHAADIHELRSDVRELKASIDAVRIESRDQADALRIESRDQVDALRRDSQQQLDAFRRECQQQLDAFRRETQQGLQELRVEIASSVRSSVAAAIAPIEERFNTLDERVKSAGLASDTRLLKWFAGSAASSSGLAILVSRLLS</sequence>
<protein>
    <submittedName>
        <fullName evidence="2">Uncharacterized protein</fullName>
    </submittedName>
</protein>
<dbReference type="Proteomes" id="UP000231501">
    <property type="component" value="Unassembled WGS sequence"/>
</dbReference>
<dbReference type="EMBL" id="PEOG01000065">
    <property type="protein sequence ID" value="PIM51440.1"/>
    <property type="molecule type" value="Genomic_DNA"/>
</dbReference>
<accession>A0A2G9C4S2</accession>
<keyword evidence="1" id="KW-0175">Coiled coil</keyword>
<feature type="coiled-coil region" evidence="1">
    <location>
        <begin position="27"/>
        <end position="54"/>
    </location>
</feature>
<evidence type="ECO:0000313" key="2">
    <source>
        <dbReference type="EMBL" id="PIM51440.1"/>
    </source>
</evidence>
<dbReference type="AlphaFoldDB" id="A0A2G9C4S2"/>
<dbReference type="SUPFAM" id="SSF58113">
    <property type="entry name" value="Apolipoprotein A-I"/>
    <property type="match status" value="1"/>
</dbReference>
<evidence type="ECO:0000313" key="3">
    <source>
        <dbReference type="Proteomes" id="UP000231501"/>
    </source>
</evidence>